<reference evidence="1 2" key="1">
    <citation type="submission" date="2016-10" db="EMBL/GenBank/DDBJ databases">
        <authorList>
            <person name="de Groot N.N."/>
        </authorList>
    </citation>
    <scope>NUCLEOTIDE SEQUENCE [LARGE SCALE GENOMIC DNA]</scope>
    <source>
        <strain evidence="1 2">IBRC-M10418</strain>
    </source>
</reference>
<sequence length="190" mass="21433">MEATLDVLDTQLLVYMANEAEPWAVDLHEEILQGERIVFLPRYVATEFYQVMERNRGEEGADIAWEHLTTLSETPAAVVPHPNRFRVDVHAIRNHATTRTLAAVCDMEPKDAPILATAYRLTEFIEAYDPPNHSQEAIPNDPEEFRLKRLLNEVGVDTITARILTNETNFIGVDPDSVGLDTVAVKQIPE</sequence>
<dbReference type="Proteomes" id="UP000199215">
    <property type="component" value="Unassembled WGS sequence"/>
</dbReference>
<evidence type="ECO:0008006" key="3">
    <source>
        <dbReference type="Google" id="ProtNLM"/>
    </source>
</evidence>
<accession>A0A1H6I177</accession>
<dbReference type="OrthoDB" id="196874at2157"/>
<evidence type="ECO:0000313" key="2">
    <source>
        <dbReference type="Proteomes" id="UP000199215"/>
    </source>
</evidence>
<proteinExistence type="predicted"/>
<protein>
    <recommendedName>
        <fullName evidence="3">PIN domain-containing protein</fullName>
    </recommendedName>
</protein>
<dbReference type="AlphaFoldDB" id="A0A1H6I177"/>
<dbReference type="EMBL" id="FNWU01000001">
    <property type="protein sequence ID" value="SEH41792.1"/>
    <property type="molecule type" value="Genomic_DNA"/>
</dbReference>
<gene>
    <name evidence="1" type="ORF">SAMN05192561_101828</name>
</gene>
<keyword evidence="2" id="KW-1185">Reference proteome</keyword>
<evidence type="ECO:0000313" key="1">
    <source>
        <dbReference type="EMBL" id="SEH41792.1"/>
    </source>
</evidence>
<dbReference type="RefSeq" id="WP_092814623.1">
    <property type="nucleotide sequence ID" value="NZ_FNWU01000001.1"/>
</dbReference>
<organism evidence="1 2">
    <name type="scientific">Halopenitus malekzadehii</name>
    <dbReference type="NCBI Taxonomy" id="1267564"/>
    <lineage>
        <taxon>Archaea</taxon>
        <taxon>Methanobacteriati</taxon>
        <taxon>Methanobacteriota</taxon>
        <taxon>Stenosarchaea group</taxon>
        <taxon>Halobacteria</taxon>
        <taxon>Halobacteriales</taxon>
        <taxon>Haloferacaceae</taxon>
        <taxon>Halopenitus</taxon>
    </lineage>
</organism>
<dbReference type="SUPFAM" id="SSF88723">
    <property type="entry name" value="PIN domain-like"/>
    <property type="match status" value="1"/>
</dbReference>
<name>A0A1H6I177_9EURY</name>
<dbReference type="InterPro" id="IPR029060">
    <property type="entry name" value="PIN-like_dom_sf"/>
</dbReference>